<dbReference type="InterPro" id="IPR035421">
    <property type="entry name" value="Terminase_6C"/>
</dbReference>
<evidence type="ECO:0000313" key="4">
    <source>
        <dbReference type="Proteomes" id="UP000676565"/>
    </source>
</evidence>
<dbReference type="Pfam" id="PF17289">
    <property type="entry name" value="Terminase_6C"/>
    <property type="match status" value="1"/>
</dbReference>
<accession>A0ABS5BNW2</accession>
<keyword evidence="1" id="KW-1188">Viral release from host cell</keyword>
<gene>
    <name evidence="3" type="primary">terL</name>
    <name evidence="3" type="ORF">J8F10_08970</name>
</gene>
<dbReference type="EMBL" id="JAGKQQ010000001">
    <property type="protein sequence ID" value="MBP3955411.1"/>
    <property type="molecule type" value="Genomic_DNA"/>
</dbReference>
<dbReference type="Proteomes" id="UP000676565">
    <property type="component" value="Unassembled WGS sequence"/>
</dbReference>
<proteinExistence type="predicted"/>
<dbReference type="InterPro" id="IPR006517">
    <property type="entry name" value="Phage_terminase_lsu-like_C"/>
</dbReference>
<comment type="caution">
    <text evidence="3">The sequence shown here is derived from an EMBL/GenBank/DDBJ whole genome shotgun (WGS) entry which is preliminary data.</text>
</comment>
<evidence type="ECO:0000256" key="1">
    <source>
        <dbReference type="ARBA" id="ARBA00022612"/>
    </source>
</evidence>
<dbReference type="NCBIfam" id="TIGR01630">
    <property type="entry name" value="psiM2_ORF9"/>
    <property type="match status" value="1"/>
</dbReference>
<reference evidence="3 4" key="1">
    <citation type="submission" date="2021-04" db="EMBL/GenBank/DDBJ databases">
        <authorList>
            <person name="Ivanova A."/>
        </authorList>
    </citation>
    <scope>NUCLEOTIDE SEQUENCE [LARGE SCALE GENOMIC DNA]</scope>
    <source>
        <strain evidence="3 4">G18</strain>
    </source>
</reference>
<organism evidence="3 4">
    <name type="scientific">Gemmata palustris</name>
    <dbReference type="NCBI Taxonomy" id="2822762"/>
    <lineage>
        <taxon>Bacteria</taxon>
        <taxon>Pseudomonadati</taxon>
        <taxon>Planctomycetota</taxon>
        <taxon>Planctomycetia</taxon>
        <taxon>Gemmatales</taxon>
        <taxon>Gemmataceae</taxon>
        <taxon>Gemmata</taxon>
    </lineage>
</organism>
<feature type="domain" description="Terminase large subunit gp17-like C-terminal" evidence="2">
    <location>
        <begin position="314"/>
        <end position="455"/>
    </location>
</feature>
<evidence type="ECO:0000313" key="3">
    <source>
        <dbReference type="EMBL" id="MBP3955411.1"/>
    </source>
</evidence>
<sequence length="470" mass="53104">MTSTQKVSDQKAFDALLRTRLAAFTRKTFATVDPGTPYSHNWHVDLIAEYLEACTRREIKRLIINIPPRYLKSISVTVAWPAWLLGLNPAERILASSYAHSLSLKHSTDCRLVVKSDWYRRIFPNVQLVGDQDTKEKFVTTERGMRYATSVAGSVIGEGGNYLIVDDPHSAAGALSDVQRKTACTWFDQAFATRLNDKANGVIVVVMQRLHAEDLTGHLLGKGGWEHLCIPAVAETRTFIDFGRIKLTREAGEPLHSERENLQAIDRQKVELGSYAYAGQYQQRPAPPEGGMFKAGWFQRYERKEEKYLRIVQSWDTAIKASQINDPSCCTTWGERHGGWDLLQVVVRRLEYPDLKSLVVSQATAWQPDAILIEDKASGQQLLQDLRRETQLPIIAINPEADKITRAAACSALVESGRVYLPTHAAWLTDYEMEMMQFPNGAHDDQVDSTTQFLNWMKLSAASQIRIRRL</sequence>
<keyword evidence="4" id="KW-1185">Reference proteome</keyword>
<dbReference type="RefSeq" id="WP_210653489.1">
    <property type="nucleotide sequence ID" value="NZ_JAGKQQ010000001.1"/>
</dbReference>
<evidence type="ECO:0000259" key="2">
    <source>
        <dbReference type="Pfam" id="PF17289"/>
    </source>
</evidence>
<dbReference type="Gene3D" id="3.30.420.240">
    <property type="match status" value="1"/>
</dbReference>
<protein>
    <submittedName>
        <fullName evidence="3">Phage terminase large subunit</fullName>
    </submittedName>
</protein>
<name>A0ABS5BNW2_9BACT</name>